<dbReference type="SUPFAM" id="SSF82549">
    <property type="entry name" value="DAK1/DegV-like"/>
    <property type="match status" value="1"/>
</dbReference>
<dbReference type="PANTHER" id="PTHR33434:SF2">
    <property type="entry name" value="FATTY ACID-BINDING PROTEIN TM_1468"/>
    <property type="match status" value="1"/>
</dbReference>
<dbReference type="NCBIfam" id="TIGR00762">
    <property type="entry name" value="DegV"/>
    <property type="match status" value="1"/>
</dbReference>
<protein>
    <submittedName>
        <fullName evidence="2">DegV family protein with EDD domain</fullName>
    </submittedName>
</protein>
<dbReference type="Gene3D" id="3.30.1180.10">
    <property type="match status" value="1"/>
</dbReference>
<dbReference type="InterPro" id="IPR043168">
    <property type="entry name" value="DegV_C"/>
</dbReference>
<dbReference type="Gene3D" id="2.20.28.50">
    <property type="entry name" value="degv family protein"/>
    <property type="match status" value="1"/>
</dbReference>
<accession>A0A4R1R4Z2</accession>
<gene>
    <name evidence="2" type="ORF">EDD76_102206</name>
</gene>
<dbReference type="Proteomes" id="UP000295718">
    <property type="component" value="Unassembled WGS sequence"/>
</dbReference>
<dbReference type="AlphaFoldDB" id="A0A4R1R4Z2"/>
<evidence type="ECO:0000313" key="2">
    <source>
        <dbReference type="EMBL" id="TCL60508.1"/>
    </source>
</evidence>
<evidence type="ECO:0000256" key="1">
    <source>
        <dbReference type="ARBA" id="ARBA00023121"/>
    </source>
</evidence>
<dbReference type="InterPro" id="IPR003797">
    <property type="entry name" value="DegV"/>
</dbReference>
<evidence type="ECO:0000313" key="3">
    <source>
        <dbReference type="Proteomes" id="UP000295718"/>
    </source>
</evidence>
<dbReference type="PANTHER" id="PTHR33434">
    <property type="entry name" value="DEGV DOMAIN-CONTAINING PROTEIN DR_1986-RELATED"/>
    <property type="match status" value="1"/>
</dbReference>
<dbReference type="GO" id="GO:0008289">
    <property type="term" value="F:lipid binding"/>
    <property type="evidence" value="ECO:0007669"/>
    <property type="project" value="UniProtKB-KW"/>
</dbReference>
<sequence>MLYCIVIWLTNICLQGMRAAKKGMVIDMSYKIVVDSCCELPEEYKKDARFEIVPLGLEVGDYQVMDDETFNQKEFLEKVAAYPGCPKSSCPSPERYREAYHCEAQDVFVVTLSSKLSGSHNSAVLGKNLYHEKYGDKNIYICDSESASCGETHIALKAMELEEAGLSFEEIVKELDAFRDAMHTYFVLDNLETLRKNGRLTGVKALVASTLSIKPVMGAIGGSIVQKGQAIGIKKALTKLADILAKEVVKSEEKVLMITHCNCPERAELIKSMILDKVRVKDALVMDTAGISSMYANDGGIIVTI</sequence>
<dbReference type="InterPro" id="IPR050270">
    <property type="entry name" value="DegV_domain_contain"/>
</dbReference>
<dbReference type="PROSITE" id="PS51482">
    <property type="entry name" value="DEGV"/>
    <property type="match status" value="1"/>
</dbReference>
<dbReference type="Gene3D" id="3.40.50.10440">
    <property type="entry name" value="Dihydroxyacetone kinase, domain 1"/>
    <property type="match status" value="1"/>
</dbReference>
<proteinExistence type="predicted"/>
<reference evidence="2 3" key="1">
    <citation type="submission" date="2019-03" db="EMBL/GenBank/DDBJ databases">
        <title>Genomic Encyclopedia of Type Strains, Phase IV (KMG-IV): sequencing the most valuable type-strain genomes for metagenomic binning, comparative biology and taxonomic classification.</title>
        <authorList>
            <person name="Goeker M."/>
        </authorList>
    </citation>
    <scope>NUCLEOTIDE SEQUENCE [LARGE SCALE GENOMIC DNA]</scope>
    <source>
        <strain evidence="2 3">DSM 100556</strain>
    </source>
</reference>
<comment type="caution">
    <text evidence="2">The sequence shown here is derived from an EMBL/GenBank/DDBJ whole genome shotgun (WGS) entry which is preliminary data.</text>
</comment>
<name>A0A4R1R4Z2_9FIRM</name>
<dbReference type="Pfam" id="PF02645">
    <property type="entry name" value="DegV"/>
    <property type="match status" value="1"/>
</dbReference>
<keyword evidence="1" id="KW-0446">Lipid-binding</keyword>
<organism evidence="2 3">
    <name type="scientific">Kineothrix alysoides</name>
    <dbReference type="NCBI Taxonomy" id="1469948"/>
    <lineage>
        <taxon>Bacteria</taxon>
        <taxon>Bacillati</taxon>
        <taxon>Bacillota</taxon>
        <taxon>Clostridia</taxon>
        <taxon>Lachnospirales</taxon>
        <taxon>Lachnospiraceae</taxon>
        <taxon>Kineothrix</taxon>
    </lineage>
</organism>
<keyword evidence="3" id="KW-1185">Reference proteome</keyword>
<dbReference type="EMBL" id="SLUO01000002">
    <property type="protein sequence ID" value="TCL60508.1"/>
    <property type="molecule type" value="Genomic_DNA"/>
</dbReference>
<dbReference type="STRING" id="1469948.GCA_000732725_00241"/>